<dbReference type="Proteomes" id="UP001310890">
    <property type="component" value="Unassembled WGS sequence"/>
</dbReference>
<evidence type="ECO:0000259" key="1">
    <source>
        <dbReference type="PROSITE" id="PS51186"/>
    </source>
</evidence>
<dbReference type="GO" id="GO:0016747">
    <property type="term" value="F:acyltransferase activity, transferring groups other than amino-acyl groups"/>
    <property type="evidence" value="ECO:0007669"/>
    <property type="project" value="InterPro"/>
</dbReference>
<name>A0AAN7TR93_9PEZI</name>
<gene>
    <name evidence="2" type="ORF">LTR62_003989</name>
</gene>
<organism evidence="2 3">
    <name type="scientific">Meristemomyces frigidus</name>
    <dbReference type="NCBI Taxonomy" id="1508187"/>
    <lineage>
        <taxon>Eukaryota</taxon>
        <taxon>Fungi</taxon>
        <taxon>Dikarya</taxon>
        <taxon>Ascomycota</taxon>
        <taxon>Pezizomycotina</taxon>
        <taxon>Dothideomycetes</taxon>
        <taxon>Dothideomycetidae</taxon>
        <taxon>Mycosphaerellales</taxon>
        <taxon>Teratosphaeriaceae</taxon>
        <taxon>Meristemomyces</taxon>
    </lineage>
</organism>
<protein>
    <recommendedName>
        <fullName evidence="1">N-acetyltransferase domain-containing protein</fullName>
    </recommendedName>
</protein>
<proteinExistence type="predicted"/>
<sequence>MDIQISPFTAADVKPYIRVFQAAFANHPRIPIMWPRGYTADWYTYHENDIHNDIQDPTARGMKAVETSTGRMVAGSEWSFAHVDAPDDMAGEKAIDPNQAPPEGWPVEGNWAVRMFFKLEWEKWRREVLAGKRYIELIILVADPAFQGRGAGSKLLTWGCEQADKAGAMMVLEATPAASVLYRRFGFQERRVLNADMHQFGWKEVYDEEAAVRVYMTREPRTAQS</sequence>
<dbReference type="InterPro" id="IPR000182">
    <property type="entry name" value="GNAT_dom"/>
</dbReference>
<dbReference type="EMBL" id="JAVRRL010000003">
    <property type="protein sequence ID" value="KAK5117945.1"/>
    <property type="molecule type" value="Genomic_DNA"/>
</dbReference>
<evidence type="ECO:0000313" key="2">
    <source>
        <dbReference type="EMBL" id="KAK5117945.1"/>
    </source>
</evidence>
<dbReference type="AlphaFoldDB" id="A0AAN7TR93"/>
<reference evidence="2" key="1">
    <citation type="submission" date="2023-08" db="EMBL/GenBank/DDBJ databases">
        <title>Black Yeasts Isolated from many extreme environments.</title>
        <authorList>
            <person name="Coleine C."/>
            <person name="Stajich J.E."/>
            <person name="Selbmann L."/>
        </authorList>
    </citation>
    <scope>NUCLEOTIDE SEQUENCE</scope>
    <source>
        <strain evidence="2">CCFEE 5401</strain>
    </source>
</reference>
<dbReference type="InterPro" id="IPR016181">
    <property type="entry name" value="Acyl_CoA_acyltransferase"/>
</dbReference>
<evidence type="ECO:0000313" key="3">
    <source>
        <dbReference type="Proteomes" id="UP001310890"/>
    </source>
</evidence>
<dbReference type="PANTHER" id="PTHR42791:SF1">
    <property type="entry name" value="N-ACETYLTRANSFERASE DOMAIN-CONTAINING PROTEIN"/>
    <property type="match status" value="1"/>
</dbReference>
<feature type="domain" description="N-acetyltransferase" evidence="1">
    <location>
        <begin position="3"/>
        <end position="219"/>
    </location>
</feature>
<comment type="caution">
    <text evidence="2">The sequence shown here is derived from an EMBL/GenBank/DDBJ whole genome shotgun (WGS) entry which is preliminary data.</text>
</comment>
<dbReference type="Pfam" id="PF13508">
    <property type="entry name" value="Acetyltransf_7"/>
    <property type="match status" value="1"/>
</dbReference>
<dbReference type="InterPro" id="IPR052523">
    <property type="entry name" value="Trichothecene_AcTrans"/>
</dbReference>
<dbReference type="PROSITE" id="PS51186">
    <property type="entry name" value="GNAT"/>
    <property type="match status" value="1"/>
</dbReference>
<accession>A0AAN7TR93</accession>
<dbReference type="CDD" id="cd04301">
    <property type="entry name" value="NAT_SF"/>
    <property type="match status" value="1"/>
</dbReference>
<dbReference type="SUPFAM" id="SSF55729">
    <property type="entry name" value="Acyl-CoA N-acyltransferases (Nat)"/>
    <property type="match status" value="1"/>
</dbReference>
<dbReference type="PANTHER" id="PTHR42791">
    <property type="entry name" value="GNAT FAMILY ACETYLTRANSFERASE"/>
    <property type="match status" value="1"/>
</dbReference>
<dbReference type="Gene3D" id="3.40.630.30">
    <property type="match status" value="1"/>
</dbReference>